<dbReference type="Proteomes" id="UP001652624">
    <property type="component" value="Chromosome 15"/>
</dbReference>
<keyword evidence="2" id="KW-1185">Reference proteome</keyword>
<evidence type="ECO:0000313" key="2">
    <source>
        <dbReference type="Proteomes" id="UP001652624"/>
    </source>
</evidence>
<accession>A0ABM3VXI9</accession>
<evidence type="ECO:0000313" key="3">
    <source>
        <dbReference type="RefSeq" id="XP_060029048.1"/>
    </source>
</evidence>
<organism evidence="2 3">
    <name type="scientific">Erinaceus europaeus</name>
    <name type="common">Western European hedgehog</name>
    <dbReference type="NCBI Taxonomy" id="9365"/>
    <lineage>
        <taxon>Eukaryota</taxon>
        <taxon>Metazoa</taxon>
        <taxon>Chordata</taxon>
        <taxon>Craniata</taxon>
        <taxon>Vertebrata</taxon>
        <taxon>Euteleostomi</taxon>
        <taxon>Mammalia</taxon>
        <taxon>Eutheria</taxon>
        <taxon>Laurasiatheria</taxon>
        <taxon>Eulipotyphla</taxon>
        <taxon>Erinaceidae</taxon>
        <taxon>Erinaceinae</taxon>
        <taxon>Erinaceus</taxon>
    </lineage>
</organism>
<proteinExistence type="predicted"/>
<dbReference type="GeneID" id="132533106"/>
<feature type="region of interest" description="Disordered" evidence="1">
    <location>
        <begin position="80"/>
        <end position="114"/>
    </location>
</feature>
<dbReference type="RefSeq" id="XP_060029048.1">
    <property type="nucleotide sequence ID" value="XM_060173065.1"/>
</dbReference>
<name>A0ABM3VXI9_ERIEU</name>
<evidence type="ECO:0000256" key="1">
    <source>
        <dbReference type="SAM" id="MobiDB-lite"/>
    </source>
</evidence>
<sequence>MRPCLSPATTSTLSPPRRNRRRIEGLRYPDTVTPHSGIAVSRNLPVPQVTIPTTADLARNLSFSPTPACPKPLFFTKTQGTDTRCDRNRTRTKAHLLPSPREKGALPSNLTSGA</sequence>
<protein>
    <submittedName>
        <fullName evidence="3">Uncharacterized protein LOC132533106 isoform X3</fullName>
    </submittedName>
</protein>
<gene>
    <name evidence="3" type="primary">LOC132533106</name>
</gene>
<reference evidence="3" key="1">
    <citation type="submission" date="2025-08" db="UniProtKB">
        <authorList>
            <consortium name="RefSeq"/>
        </authorList>
    </citation>
    <scope>IDENTIFICATION</scope>
</reference>
<feature type="region of interest" description="Disordered" evidence="1">
    <location>
        <begin position="1"/>
        <end position="24"/>
    </location>
</feature>